<evidence type="ECO:0000313" key="1">
    <source>
        <dbReference type="EMBL" id="OAY29219.1"/>
    </source>
</evidence>
<reference evidence="1" key="1">
    <citation type="submission" date="2016-02" db="EMBL/GenBank/DDBJ databases">
        <title>WGS assembly of Manihot esculenta.</title>
        <authorList>
            <person name="Bredeson J.V."/>
            <person name="Prochnik S.E."/>
            <person name="Lyons J.B."/>
            <person name="Schmutz J."/>
            <person name="Grimwood J."/>
            <person name="Vrebalov J."/>
            <person name="Bart R.S."/>
            <person name="Amuge T."/>
            <person name="Ferguson M.E."/>
            <person name="Green R."/>
            <person name="Putnam N."/>
            <person name="Stites J."/>
            <person name="Rounsley S."/>
            <person name="Rokhsar D.S."/>
        </authorList>
    </citation>
    <scope>NUCLEOTIDE SEQUENCE [LARGE SCALE GENOMIC DNA]</scope>
    <source>
        <tissue evidence="1">Leaf</tissue>
    </source>
</reference>
<name>A0A2C9UF84_MANES</name>
<sequence length="55" mass="6159">MFIIRVSDFLATLCQVSNLLPISLGFVVCSTLIKHVCLGYQNPNLKVFSTKRKTT</sequence>
<dbReference type="AlphaFoldDB" id="A0A2C9UF84"/>
<proteinExistence type="predicted"/>
<dbReference type="EMBL" id="CM004401">
    <property type="protein sequence ID" value="OAY29219.1"/>
    <property type="molecule type" value="Genomic_DNA"/>
</dbReference>
<gene>
    <name evidence="1" type="ORF">MANES_15G127300</name>
</gene>
<protein>
    <submittedName>
        <fullName evidence="1">Uncharacterized protein</fullName>
    </submittedName>
</protein>
<accession>A0A2C9UF84</accession>
<organism evidence="1">
    <name type="scientific">Manihot esculenta</name>
    <name type="common">Cassava</name>
    <name type="synonym">Jatropha manihot</name>
    <dbReference type="NCBI Taxonomy" id="3983"/>
    <lineage>
        <taxon>Eukaryota</taxon>
        <taxon>Viridiplantae</taxon>
        <taxon>Streptophyta</taxon>
        <taxon>Embryophyta</taxon>
        <taxon>Tracheophyta</taxon>
        <taxon>Spermatophyta</taxon>
        <taxon>Magnoliopsida</taxon>
        <taxon>eudicotyledons</taxon>
        <taxon>Gunneridae</taxon>
        <taxon>Pentapetalae</taxon>
        <taxon>rosids</taxon>
        <taxon>fabids</taxon>
        <taxon>Malpighiales</taxon>
        <taxon>Euphorbiaceae</taxon>
        <taxon>Crotonoideae</taxon>
        <taxon>Manihoteae</taxon>
        <taxon>Manihot</taxon>
    </lineage>
</organism>